<evidence type="ECO:0000313" key="3">
    <source>
        <dbReference type="Proteomes" id="UP000663879"/>
    </source>
</evidence>
<dbReference type="PANTHER" id="PTHR24559:SF444">
    <property type="entry name" value="REVERSE TRANSCRIPTASE DOMAIN-CONTAINING PROTEIN"/>
    <property type="match status" value="1"/>
</dbReference>
<dbReference type="Proteomes" id="UP000663879">
    <property type="component" value="Unassembled WGS sequence"/>
</dbReference>
<proteinExistence type="predicted"/>
<organism evidence="2 3">
    <name type="scientific">Brachionus calyciflorus</name>
    <dbReference type="NCBI Taxonomy" id="104777"/>
    <lineage>
        <taxon>Eukaryota</taxon>
        <taxon>Metazoa</taxon>
        <taxon>Spiralia</taxon>
        <taxon>Gnathifera</taxon>
        <taxon>Rotifera</taxon>
        <taxon>Eurotatoria</taxon>
        <taxon>Monogononta</taxon>
        <taxon>Pseudotrocha</taxon>
        <taxon>Ploima</taxon>
        <taxon>Brachionidae</taxon>
        <taxon>Brachionus</taxon>
    </lineage>
</organism>
<protein>
    <submittedName>
        <fullName evidence="2">Uncharacterized protein</fullName>
    </submittedName>
</protein>
<name>A0A814DM60_9BILA</name>
<feature type="non-terminal residue" evidence="2">
    <location>
        <position position="1"/>
    </location>
</feature>
<evidence type="ECO:0000313" key="2">
    <source>
        <dbReference type="EMBL" id="CAF0956377.1"/>
    </source>
</evidence>
<keyword evidence="3" id="KW-1185">Reference proteome</keyword>
<dbReference type="AlphaFoldDB" id="A0A814DM60"/>
<dbReference type="OrthoDB" id="425619at2759"/>
<accession>A0A814DM60</accession>
<dbReference type="InterPro" id="IPR053134">
    <property type="entry name" value="RNA-dir_DNA_polymerase"/>
</dbReference>
<dbReference type="InterPro" id="IPR043502">
    <property type="entry name" value="DNA/RNA_pol_sf"/>
</dbReference>
<dbReference type="SUPFAM" id="SSF56672">
    <property type="entry name" value="DNA/RNA polymerases"/>
    <property type="match status" value="1"/>
</dbReference>
<feature type="region of interest" description="Disordered" evidence="1">
    <location>
        <begin position="1"/>
        <end position="21"/>
    </location>
</feature>
<reference evidence="2" key="1">
    <citation type="submission" date="2021-02" db="EMBL/GenBank/DDBJ databases">
        <authorList>
            <person name="Nowell W R."/>
        </authorList>
    </citation>
    <scope>NUCLEOTIDE SEQUENCE</scope>
    <source>
        <strain evidence="2">Ploen Becks lab</strain>
    </source>
</reference>
<gene>
    <name evidence="2" type="ORF">OXX778_LOCUS14216</name>
</gene>
<comment type="caution">
    <text evidence="2">The sequence shown here is derived from an EMBL/GenBank/DDBJ whole genome shotgun (WGS) entry which is preliminary data.</text>
</comment>
<evidence type="ECO:0000256" key="1">
    <source>
        <dbReference type="SAM" id="MobiDB-lite"/>
    </source>
</evidence>
<sequence>MPPRTKRSRAGEENFNKRTDQILLIRDPEDTGDQGQNVFNLDEVYSSLEESLIDNPNTQHKNTPLKKSVECQTVNYQTQIQNNIDIQKLLESNKELFATSLDDLKEPSNLPPFDIKTTIDTPIRLRPYRVSHHERAIIKEEVDKMIDAGIIQPSTSPWASPVCLTNNQMDQK</sequence>
<dbReference type="PANTHER" id="PTHR24559">
    <property type="entry name" value="TRANSPOSON TY3-I GAG-POL POLYPROTEIN"/>
    <property type="match status" value="1"/>
</dbReference>
<dbReference type="Gene3D" id="3.10.10.10">
    <property type="entry name" value="HIV Type 1 Reverse Transcriptase, subunit A, domain 1"/>
    <property type="match status" value="1"/>
</dbReference>
<dbReference type="EMBL" id="CAJNOC010002881">
    <property type="protein sequence ID" value="CAF0956377.1"/>
    <property type="molecule type" value="Genomic_DNA"/>
</dbReference>
<feature type="compositionally biased region" description="Basic and acidic residues" evidence="1">
    <location>
        <begin position="9"/>
        <end position="20"/>
    </location>
</feature>